<comment type="catalytic activity">
    <reaction evidence="1">
        <text>Hydrolysis of terminal non-reducing N-acetyl-D-hexosamine residues in N-acetyl-beta-D-hexosaminides.</text>
        <dbReference type="EC" id="3.2.1.52"/>
    </reaction>
</comment>
<dbReference type="InterPro" id="IPR017853">
    <property type="entry name" value="GH"/>
</dbReference>
<evidence type="ECO:0000313" key="9">
    <source>
        <dbReference type="EMBL" id="TPG71873.1"/>
    </source>
</evidence>
<dbReference type="SUPFAM" id="SSF55545">
    <property type="entry name" value="beta-N-acetylhexosaminidase-like domain"/>
    <property type="match status" value="1"/>
</dbReference>
<keyword evidence="4" id="KW-0378">Hydrolase</keyword>
<dbReference type="AlphaFoldDB" id="A0A502HEH4"/>
<keyword evidence="10" id="KW-1185">Reference proteome</keyword>
<dbReference type="Proteomes" id="UP000317646">
    <property type="component" value="Unassembled WGS sequence"/>
</dbReference>
<feature type="signal peptide" evidence="7">
    <location>
        <begin position="1"/>
        <end position="28"/>
    </location>
</feature>
<organism evidence="9 10">
    <name type="scientific">Hymenobacter nivis</name>
    <dbReference type="NCBI Taxonomy" id="1850093"/>
    <lineage>
        <taxon>Bacteria</taxon>
        <taxon>Pseudomonadati</taxon>
        <taxon>Bacteroidota</taxon>
        <taxon>Cytophagia</taxon>
        <taxon>Cytophagales</taxon>
        <taxon>Hymenobacteraceae</taxon>
        <taxon>Hymenobacter</taxon>
    </lineage>
</organism>
<dbReference type="InterPro" id="IPR015882">
    <property type="entry name" value="HEX_bac_N"/>
</dbReference>
<dbReference type="RefSeq" id="WP_140464454.1">
    <property type="nucleotide sequence ID" value="NZ_RCYZ01000001.1"/>
</dbReference>
<dbReference type="InterPro" id="IPR015883">
    <property type="entry name" value="Glyco_hydro_20_cat"/>
</dbReference>
<dbReference type="SMART" id="SM00758">
    <property type="entry name" value="PA14"/>
    <property type="match status" value="1"/>
</dbReference>
<dbReference type="SUPFAM" id="SSF51445">
    <property type="entry name" value="(Trans)glycosidases"/>
    <property type="match status" value="1"/>
</dbReference>
<dbReference type="InterPro" id="IPR029018">
    <property type="entry name" value="Hex-like_dom2"/>
</dbReference>
<dbReference type="GO" id="GO:0004563">
    <property type="term" value="F:beta-N-acetylhexosaminidase activity"/>
    <property type="evidence" value="ECO:0007669"/>
    <property type="project" value="UniProtKB-EC"/>
</dbReference>
<dbReference type="Pfam" id="PF13287">
    <property type="entry name" value="Fn3_assoc"/>
    <property type="match status" value="1"/>
</dbReference>
<evidence type="ECO:0000256" key="7">
    <source>
        <dbReference type="SAM" id="SignalP"/>
    </source>
</evidence>
<dbReference type="SUPFAM" id="SSF56988">
    <property type="entry name" value="Anthrax protective antigen"/>
    <property type="match status" value="1"/>
</dbReference>
<dbReference type="InterPro" id="IPR025705">
    <property type="entry name" value="Beta_hexosaminidase_sua/sub"/>
</dbReference>
<dbReference type="EMBL" id="RCYZ01000001">
    <property type="protein sequence ID" value="TPG71873.1"/>
    <property type="molecule type" value="Genomic_DNA"/>
</dbReference>
<dbReference type="PRINTS" id="PR00738">
    <property type="entry name" value="GLHYDRLASE20"/>
</dbReference>
<gene>
    <name evidence="9" type="ORF">EAH73_01070</name>
</gene>
<dbReference type="Gene3D" id="3.90.182.10">
    <property type="entry name" value="Toxin - Anthrax Protective Antigen,domain 1"/>
    <property type="match status" value="1"/>
</dbReference>
<dbReference type="InterPro" id="IPR037524">
    <property type="entry name" value="PA14/GLEYA"/>
</dbReference>
<dbReference type="CDD" id="cd06563">
    <property type="entry name" value="GH20_chitobiase-like"/>
    <property type="match status" value="1"/>
</dbReference>
<dbReference type="Pfam" id="PF07691">
    <property type="entry name" value="PA14"/>
    <property type="match status" value="1"/>
</dbReference>
<dbReference type="PANTHER" id="PTHR22600">
    <property type="entry name" value="BETA-HEXOSAMINIDASE"/>
    <property type="match status" value="1"/>
</dbReference>
<evidence type="ECO:0000259" key="8">
    <source>
        <dbReference type="PROSITE" id="PS51820"/>
    </source>
</evidence>
<dbReference type="InterPro" id="IPR011658">
    <property type="entry name" value="PA14_dom"/>
</dbReference>
<proteinExistence type="inferred from homology"/>
<keyword evidence="7" id="KW-0732">Signal</keyword>
<dbReference type="GO" id="GO:0030203">
    <property type="term" value="P:glycosaminoglycan metabolic process"/>
    <property type="evidence" value="ECO:0007669"/>
    <property type="project" value="TreeGrafter"/>
</dbReference>
<feature type="chain" id="PRO_5021320166" description="beta-N-acetylhexosaminidase" evidence="7">
    <location>
        <begin position="29"/>
        <end position="768"/>
    </location>
</feature>
<dbReference type="InterPro" id="IPR026876">
    <property type="entry name" value="Fn3_assoc_repeat"/>
</dbReference>
<dbReference type="GO" id="GO:0005975">
    <property type="term" value="P:carbohydrate metabolic process"/>
    <property type="evidence" value="ECO:0007669"/>
    <property type="project" value="InterPro"/>
</dbReference>
<dbReference type="EC" id="3.2.1.52" evidence="3"/>
<evidence type="ECO:0000256" key="6">
    <source>
        <dbReference type="PIRSR" id="PIRSR625705-1"/>
    </source>
</evidence>
<accession>A0A502HEH4</accession>
<comment type="similarity">
    <text evidence="2">Belongs to the glycosyl hydrolase 20 family.</text>
</comment>
<keyword evidence="5" id="KW-0326">Glycosidase</keyword>
<evidence type="ECO:0000256" key="2">
    <source>
        <dbReference type="ARBA" id="ARBA00006285"/>
    </source>
</evidence>
<dbReference type="Pfam" id="PF02838">
    <property type="entry name" value="Glyco_hydro_20b"/>
    <property type="match status" value="1"/>
</dbReference>
<dbReference type="Gene3D" id="3.30.379.10">
    <property type="entry name" value="Chitobiase/beta-hexosaminidase domain 2-like"/>
    <property type="match status" value="1"/>
</dbReference>
<evidence type="ECO:0000256" key="4">
    <source>
        <dbReference type="ARBA" id="ARBA00022801"/>
    </source>
</evidence>
<comment type="caution">
    <text evidence="9">The sequence shown here is derived from an EMBL/GenBank/DDBJ whole genome shotgun (WGS) entry which is preliminary data.</text>
</comment>
<sequence length="768" mass="83711">MPKSPLPTQVLLCLLCALLLGRTGAAQPGPNAYPLIPYPASLVPAAGSFPITRATRLAMPGAAKVFAQEAAQLQALLAYGLGQPLKPAAAAGANTIVLVYDATIGAPEGYRLTVTPQRVTLAAKEPAGMFRAVQTVRQLLPPTIERAGAGAPLRLPAVRIEDRPAYAWRGMHLDVARHFFSVNYLKKYLDLLALYKFNKLHLHLTDDQGWRIEIKKYPELTAQGAWRTFNKQDSSCIKKSKDNPDFALDPQHLRQRNGRTEYGGFYTQAQLKDVIAYAAARHIEIIPEVDMPGHMMAALKAYPDLSCTGSATWGKEFSVPLCPCNEGTYTFAENVLSEVAALFPSPYVHIGADEVEKTTWAQAGACTALMQREGIKDVNGLQSYFVRRIERFLQSKGKKMIGWDEVLDGGVDASATVMYWRSWVPDAPARAARNGNQVIMTTNNPLYFDYLPDKNSIAQVYQFKPTPAGLNPQEAKAILGAQANLWTETVPSENRADYMVAPRMTALAEVVWTNRPDYAGYLQRLKAHYARLARMGVHYRVPDLAGFAEESVFTTSTALAVQKPLDNLILRYTTDGSAPTPTSPTLAKPLPISQPVTVKLAAYTPEGLKGDTYTIHYQQQNYAEPVRGKTPAAGLTATYFDGYFPTARMQGAPAKGSAVVTEIAVPKAAEADKFGVQFRGYLDVPATGIYTFYLTCDDGGTLQIADRMVVDNGGLHSAIEKNGQVALAKGLQPLALDFVEGGGGYKLLLQYSLNGSPPQPVPAGWLRH</sequence>
<feature type="domain" description="PA14" evidence="8">
    <location>
        <begin position="630"/>
        <end position="765"/>
    </location>
</feature>
<evidence type="ECO:0000313" key="10">
    <source>
        <dbReference type="Proteomes" id="UP000317646"/>
    </source>
</evidence>
<evidence type="ECO:0000256" key="5">
    <source>
        <dbReference type="ARBA" id="ARBA00023295"/>
    </source>
</evidence>
<dbReference type="Gene3D" id="3.20.20.80">
    <property type="entry name" value="Glycosidases"/>
    <property type="match status" value="1"/>
</dbReference>
<feature type="active site" description="Proton donor" evidence="6">
    <location>
        <position position="354"/>
    </location>
</feature>
<dbReference type="PANTHER" id="PTHR22600:SF57">
    <property type="entry name" value="BETA-N-ACETYLHEXOSAMINIDASE"/>
    <property type="match status" value="1"/>
</dbReference>
<dbReference type="PROSITE" id="PS51820">
    <property type="entry name" value="PA14"/>
    <property type="match status" value="1"/>
</dbReference>
<protein>
    <recommendedName>
        <fullName evidence="3">beta-N-acetylhexosaminidase</fullName>
        <ecNumber evidence="3">3.2.1.52</ecNumber>
    </recommendedName>
</protein>
<evidence type="ECO:0000256" key="1">
    <source>
        <dbReference type="ARBA" id="ARBA00001231"/>
    </source>
</evidence>
<dbReference type="Pfam" id="PF00728">
    <property type="entry name" value="Glyco_hydro_20"/>
    <property type="match status" value="1"/>
</dbReference>
<name>A0A502HEH4_9BACT</name>
<dbReference type="OrthoDB" id="9763537at2"/>
<dbReference type="GO" id="GO:0016020">
    <property type="term" value="C:membrane"/>
    <property type="evidence" value="ECO:0007669"/>
    <property type="project" value="TreeGrafter"/>
</dbReference>
<reference evidence="9 10" key="1">
    <citation type="journal article" date="2019" name="Environ. Microbiol.">
        <title>Species interactions and distinct microbial communities in high Arctic permafrost affected cryosols are associated with the CH4 and CO2 gas fluxes.</title>
        <authorList>
            <person name="Altshuler I."/>
            <person name="Hamel J."/>
            <person name="Turney S."/>
            <person name="Magnuson E."/>
            <person name="Levesque R."/>
            <person name="Greer C."/>
            <person name="Whyte L.G."/>
        </authorList>
    </citation>
    <scope>NUCLEOTIDE SEQUENCE [LARGE SCALE GENOMIC DNA]</scope>
    <source>
        <strain evidence="9 10">S9.2P</strain>
    </source>
</reference>
<evidence type="ECO:0000256" key="3">
    <source>
        <dbReference type="ARBA" id="ARBA00012663"/>
    </source>
</evidence>